<protein>
    <submittedName>
        <fullName evidence="1">Shufflon protein B</fullName>
    </submittedName>
</protein>
<organism evidence="1">
    <name type="scientific">Salmonella enterica</name>
    <name type="common">Salmonella choleraesuis</name>
    <dbReference type="NCBI Taxonomy" id="28901"/>
    <lineage>
        <taxon>Bacteria</taxon>
        <taxon>Pseudomonadati</taxon>
        <taxon>Pseudomonadota</taxon>
        <taxon>Gammaproteobacteria</taxon>
        <taxon>Enterobacterales</taxon>
        <taxon>Enterobacteriaceae</taxon>
        <taxon>Salmonella</taxon>
    </lineage>
</organism>
<dbReference type="AlphaFoldDB" id="A0A5U4CNQ3"/>
<gene>
    <name evidence="1" type="ORF">AMM99_21075</name>
</gene>
<sequence>MQTHTCQSGIWKNVGEGDIKVVSITAEAWRFPSATAWCPAGKKVTGGGANCFTPGGSIWLVHSAPAGDNGWVATCDTTKDKNASIIVHALCQ</sequence>
<accession>A0A5U4CNQ3</accession>
<proteinExistence type="predicted"/>
<name>A0A5U4CNQ3_SALER</name>
<reference evidence="1" key="1">
    <citation type="submission" date="2018-07" db="EMBL/GenBank/DDBJ databases">
        <authorList>
            <consortium name="PulseNet: The National Subtyping Network for Foodborne Disease Surveillance"/>
            <person name="Tarr C.L."/>
            <person name="Trees E."/>
            <person name="Katz L.S."/>
            <person name="Carleton-Romer H.A."/>
            <person name="Stroika S."/>
            <person name="Kucerova Z."/>
            <person name="Roache K.F."/>
            <person name="Sabol A.L."/>
            <person name="Besser J."/>
            <person name="Gerner-Smidt P."/>
        </authorList>
    </citation>
    <scope>NUCLEOTIDE SEQUENCE</scope>
    <source>
        <strain evidence="1">2015K-0757</strain>
    </source>
</reference>
<evidence type="ECO:0000313" key="1">
    <source>
        <dbReference type="EMBL" id="EBP8539050.1"/>
    </source>
</evidence>
<dbReference type="EMBL" id="AAGMUQ010000013">
    <property type="protein sequence ID" value="EBP8539050.1"/>
    <property type="molecule type" value="Genomic_DNA"/>
</dbReference>
<comment type="caution">
    <text evidence="1">The sequence shown here is derived from an EMBL/GenBank/DDBJ whole genome shotgun (WGS) entry which is preliminary data.</text>
</comment>